<dbReference type="Proteomes" id="UP000321413">
    <property type="component" value="Unassembled WGS sequence"/>
</dbReference>
<keyword evidence="4" id="KW-1185">Reference proteome</keyword>
<evidence type="ECO:0000259" key="2">
    <source>
        <dbReference type="PROSITE" id="PS50987"/>
    </source>
</evidence>
<sequence length="291" mass="31238">MQKKSALGALAALAQESRLDVFRLLVQVGPEGLAARKIADHLGITPPALSFHLKELTHACLVSPRQAGRSIIYTANLDTMGGLVEYLSEDCCKGIPCGPVGAALWTNSAATSASLMQAVNRPGEIMEDKIYNVLFLCTGNSSRSIMAEALLNTMGKGRFRGYSAGSHPTGAVNPIALEQIRGTGYAVTQMRSKSWDEFSQADAPHMDFVFTVCDNAAGEVCPIWPGHPISAHWGFEDPAAVTGTDEQKRAAFNKVYRQILTRMNLFTSLPLNMLEKNAIQAQVSGIGSTPV</sequence>
<gene>
    <name evidence="3" type="ORF">FVD38_07455</name>
</gene>
<keyword evidence="1" id="KW-0059">Arsenical resistance</keyword>
<dbReference type="Gene3D" id="1.10.10.10">
    <property type="entry name" value="Winged helix-like DNA-binding domain superfamily/Winged helix DNA-binding domain"/>
    <property type="match status" value="1"/>
</dbReference>
<evidence type="ECO:0000313" key="4">
    <source>
        <dbReference type="Proteomes" id="UP000321413"/>
    </source>
</evidence>
<dbReference type="EMBL" id="VPFD01000006">
    <property type="protein sequence ID" value="TXG00597.1"/>
    <property type="molecule type" value="Genomic_DNA"/>
</dbReference>
<dbReference type="InterPro" id="IPR036390">
    <property type="entry name" value="WH_DNA-bd_sf"/>
</dbReference>
<dbReference type="Pfam" id="PF12840">
    <property type="entry name" value="HTH_20"/>
    <property type="match status" value="1"/>
</dbReference>
<dbReference type="SMART" id="SM00418">
    <property type="entry name" value="HTH_ARSR"/>
    <property type="match status" value="1"/>
</dbReference>
<dbReference type="SUPFAM" id="SSF52788">
    <property type="entry name" value="Phosphotyrosine protein phosphatases I"/>
    <property type="match status" value="1"/>
</dbReference>
<dbReference type="SUPFAM" id="SSF46785">
    <property type="entry name" value="Winged helix' DNA-binding domain"/>
    <property type="match status" value="1"/>
</dbReference>
<dbReference type="InterPro" id="IPR036388">
    <property type="entry name" value="WH-like_DNA-bd_sf"/>
</dbReference>
<dbReference type="AlphaFoldDB" id="A0A5C7G5R8"/>
<dbReference type="InterPro" id="IPR011991">
    <property type="entry name" value="ArsR-like_HTH"/>
</dbReference>
<dbReference type="InterPro" id="IPR001845">
    <property type="entry name" value="HTH_ArsR_DNA-bd_dom"/>
</dbReference>
<dbReference type="InterPro" id="IPR036196">
    <property type="entry name" value="Ptyr_pPase_sf"/>
</dbReference>
<reference evidence="3 4" key="1">
    <citation type="submission" date="2019-08" db="EMBL/GenBank/DDBJ databases">
        <title>Massilia golmudensis sp. nov., isolated from sand in the Qinghai-Tibetan Plateau.</title>
        <authorList>
            <person name="Zhang B."/>
        </authorList>
    </citation>
    <scope>NUCLEOTIDE SEQUENCE [LARGE SCALE GENOMIC DNA]</scope>
    <source>
        <strain evidence="3 4">GEM5</strain>
    </source>
</reference>
<feature type="domain" description="HTH arsR-type" evidence="2">
    <location>
        <begin position="1"/>
        <end position="95"/>
    </location>
</feature>
<organism evidence="3 4">
    <name type="scientific">Massilia arenae</name>
    <dbReference type="NCBI Taxonomy" id="2603288"/>
    <lineage>
        <taxon>Bacteria</taxon>
        <taxon>Pseudomonadati</taxon>
        <taxon>Pseudomonadota</taxon>
        <taxon>Betaproteobacteria</taxon>
        <taxon>Burkholderiales</taxon>
        <taxon>Oxalobacteraceae</taxon>
        <taxon>Telluria group</taxon>
        <taxon>Massilia</taxon>
    </lineage>
</organism>
<comment type="caution">
    <text evidence="3">The sequence shown here is derived from an EMBL/GenBank/DDBJ whole genome shotgun (WGS) entry which is preliminary data.</text>
</comment>
<dbReference type="CDD" id="cd00090">
    <property type="entry name" value="HTH_ARSR"/>
    <property type="match status" value="1"/>
</dbReference>
<dbReference type="GO" id="GO:0003700">
    <property type="term" value="F:DNA-binding transcription factor activity"/>
    <property type="evidence" value="ECO:0007669"/>
    <property type="project" value="InterPro"/>
</dbReference>
<dbReference type="SMART" id="SM00226">
    <property type="entry name" value="LMWPc"/>
    <property type="match status" value="1"/>
</dbReference>
<dbReference type="Gene3D" id="3.40.50.2300">
    <property type="match status" value="1"/>
</dbReference>
<dbReference type="PANTHER" id="PTHR43428:SF1">
    <property type="entry name" value="ARSENATE REDUCTASE"/>
    <property type="match status" value="1"/>
</dbReference>
<protein>
    <submittedName>
        <fullName evidence="3">Helix-turn-helix domain-containing protein</fullName>
    </submittedName>
</protein>
<accession>A0A5C7G5R8</accession>
<dbReference type="PANTHER" id="PTHR43428">
    <property type="entry name" value="ARSENATE REDUCTASE"/>
    <property type="match status" value="1"/>
</dbReference>
<evidence type="ECO:0000313" key="3">
    <source>
        <dbReference type="EMBL" id="TXG00597.1"/>
    </source>
</evidence>
<proteinExistence type="predicted"/>
<dbReference type="InterPro" id="IPR023485">
    <property type="entry name" value="Ptyr_pPase"/>
</dbReference>
<dbReference type="GO" id="GO:0046685">
    <property type="term" value="P:response to arsenic-containing substance"/>
    <property type="evidence" value="ECO:0007669"/>
    <property type="project" value="UniProtKB-KW"/>
</dbReference>
<dbReference type="PROSITE" id="PS50987">
    <property type="entry name" value="HTH_ARSR_2"/>
    <property type="match status" value="1"/>
</dbReference>
<dbReference type="Pfam" id="PF01451">
    <property type="entry name" value="LMWPc"/>
    <property type="match status" value="1"/>
</dbReference>
<dbReference type="CDD" id="cd16345">
    <property type="entry name" value="LMWP_ArsC"/>
    <property type="match status" value="1"/>
</dbReference>
<name>A0A5C7G5R8_9BURK</name>
<evidence type="ECO:0000256" key="1">
    <source>
        <dbReference type="ARBA" id="ARBA00022849"/>
    </source>
</evidence>